<proteinExistence type="predicted"/>
<reference evidence="2 3" key="1">
    <citation type="submission" date="2022-01" db="EMBL/GenBank/DDBJ databases">
        <title>Flavihumibacter sp. nov., isolated from sediment of a river.</title>
        <authorList>
            <person name="Liu H."/>
        </authorList>
    </citation>
    <scope>NUCLEOTIDE SEQUENCE [LARGE SCALE GENOMIC DNA]</scope>
    <source>
        <strain evidence="2 3">RY-1</strain>
    </source>
</reference>
<keyword evidence="3" id="KW-1185">Reference proteome</keyword>
<feature type="transmembrane region" description="Helical" evidence="1">
    <location>
        <begin position="54"/>
        <end position="73"/>
    </location>
</feature>
<evidence type="ECO:0000256" key="1">
    <source>
        <dbReference type="SAM" id="Phobius"/>
    </source>
</evidence>
<comment type="caution">
    <text evidence="2">The sequence shown here is derived from an EMBL/GenBank/DDBJ whole genome shotgun (WGS) entry which is preliminary data.</text>
</comment>
<dbReference type="EMBL" id="JAKEVY010000004">
    <property type="protein sequence ID" value="MCF1716273.1"/>
    <property type="molecule type" value="Genomic_DNA"/>
</dbReference>
<dbReference type="RefSeq" id="WP_234867316.1">
    <property type="nucleotide sequence ID" value="NZ_JAKEVY010000004.1"/>
</dbReference>
<keyword evidence="1" id="KW-0472">Membrane</keyword>
<keyword evidence="1" id="KW-0812">Transmembrane</keyword>
<evidence type="ECO:0000313" key="3">
    <source>
        <dbReference type="Proteomes" id="UP001200145"/>
    </source>
</evidence>
<evidence type="ECO:0000313" key="2">
    <source>
        <dbReference type="EMBL" id="MCF1716273.1"/>
    </source>
</evidence>
<organism evidence="2 3">
    <name type="scientific">Flavihumibacter fluminis</name>
    <dbReference type="NCBI Taxonomy" id="2909236"/>
    <lineage>
        <taxon>Bacteria</taxon>
        <taxon>Pseudomonadati</taxon>
        <taxon>Bacteroidota</taxon>
        <taxon>Chitinophagia</taxon>
        <taxon>Chitinophagales</taxon>
        <taxon>Chitinophagaceae</taxon>
        <taxon>Flavihumibacter</taxon>
    </lineage>
</organism>
<feature type="transmembrane region" description="Helical" evidence="1">
    <location>
        <begin position="6"/>
        <end position="33"/>
    </location>
</feature>
<sequence>MSLLKIFLLDAGGAAWGLYQLIFVCAVLLSLYSGYTWYEGRRDKNPEVERRGRLLLLLAIITMVAVSFVSFAITRKLPF</sequence>
<keyword evidence="1" id="KW-1133">Transmembrane helix</keyword>
<name>A0ABS9BMR2_9BACT</name>
<protein>
    <submittedName>
        <fullName evidence="2">Uncharacterized protein</fullName>
    </submittedName>
</protein>
<gene>
    <name evidence="2" type="ORF">L0U88_16645</name>
</gene>
<accession>A0ABS9BMR2</accession>
<dbReference type="Proteomes" id="UP001200145">
    <property type="component" value="Unassembled WGS sequence"/>
</dbReference>